<evidence type="ECO:0000313" key="3">
    <source>
        <dbReference type="EMBL" id="EKX48916.1"/>
    </source>
</evidence>
<dbReference type="STRING" id="905079.L1JKA0"/>
<dbReference type="HOGENOM" id="CLU_1529104_0_0_1"/>
<evidence type="ECO:0000313" key="4">
    <source>
        <dbReference type="EnsemblProtists" id="EKX48916"/>
    </source>
</evidence>
<dbReference type="GeneID" id="17305387"/>
<reference evidence="3 5" key="1">
    <citation type="journal article" date="2012" name="Nature">
        <title>Algal genomes reveal evolutionary mosaicism and the fate of nucleomorphs.</title>
        <authorList>
            <consortium name="DOE Joint Genome Institute"/>
            <person name="Curtis B.A."/>
            <person name="Tanifuji G."/>
            <person name="Burki F."/>
            <person name="Gruber A."/>
            <person name="Irimia M."/>
            <person name="Maruyama S."/>
            <person name="Arias M.C."/>
            <person name="Ball S.G."/>
            <person name="Gile G.H."/>
            <person name="Hirakawa Y."/>
            <person name="Hopkins J.F."/>
            <person name="Kuo A."/>
            <person name="Rensing S.A."/>
            <person name="Schmutz J."/>
            <person name="Symeonidi A."/>
            <person name="Elias M."/>
            <person name="Eveleigh R.J."/>
            <person name="Herman E.K."/>
            <person name="Klute M.J."/>
            <person name="Nakayama T."/>
            <person name="Obornik M."/>
            <person name="Reyes-Prieto A."/>
            <person name="Armbrust E.V."/>
            <person name="Aves S.J."/>
            <person name="Beiko R.G."/>
            <person name="Coutinho P."/>
            <person name="Dacks J.B."/>
            <person name="Durnford D.G."/>
            <person name="Fast N.M."/>
            <person name="Green B.R."/>
            <person name="Grisdale C.J."/>
            <person name="Hempel F."/>
            <person name="Henrissat B."/>
            <person name="Hoppner M.P."/>
            <person name="Ishida K."/>
            <person name="Kim E."/>
            <person name="Koreny L."/>
            <person name="Kroth P.G."/>
            <person name="Liu Y."/>
            <person name="Malik S.B."/>
            <person name="Maier U.G."/>
            <person name="McRose D."/>
            <person name="Mock T."/>
            <person name="Neilson J.A."/>
            <person name="Onodera N.T."/>
            <person name="Poole A.M."/>
            <person name="Pritham E.J."/>
            <person name="Richards T.A."/>
            <person name="Rocap G."/>
            <person name="Roy S.W."/>
            <person name="Sarai C."/>
            <person name="Schaack S."/>
            <person name="Shirato S."/>
            <person name="Slamovits C.H."/>
            <person name="Spencer D.F."/>
            <person name="Suzuki S."/>
            <person name="Worden A.Z."/>
            <person name="Zauner S."/>
            <person name="Barry K."/>
            <person name="Bell C."/>
            <person name="Bharti A.K."/>
            <person name="Crow J.A."/>
            <person name="Grimwood J."/>
            <person name="Kramer R."/>
            <person name="Lindquist E."/>
            <person name="Lucas S."/>
            <person name="Salamov A."/>
            <person name="McFadden G.I."/>
            <person name="Lane C.E."/>
            <person name="Keeling P.J."/>
            <person name="Gray M.W."/>
            <person name="Grigoriev I.V."/>
            <person name="Archibald J.M."/>
        </authorList>
    </citation>
    <scope>NUCLEOTIDE SEQUENCE</scope>
    <source>
        <strain evidence="3 5">CCMP2712</strain>
    </source>
</reference>
<dbReference type="EMBL" id="JH992984">
    <property type="protein sequence ID" value="EKX48916.1"/>
    <property type="molecule type" value="Genomic_DNA"/>
</dbReference>
<reference evidence="4" key="3">
    <citation type="submission" date="2016-03" db="UniProtKB">
        <authorList>
            <consortium name="EnsemblProtists"/>
        </authorList>
    </citation>
    <scope>IDENTIFICATION</scope>
</reference>
<dbReference type="AlphaFoldDB" id="L1JKA0"/>
<dbReference type="PaxDb" id="55529-EKX48916"/>
<feature type="non-terminal residue" evidence="3">
    <location>
        <position position="1"/>
    </location>
</feature>
<dbReference type="KEGG" id="gtt:GUITHDRAFT_151726"/>
<accession>L1JKA0</accession>
<organism evidence="3">
    <name type="scientific">Guillardia theta (strain CCMP2712)</name>
    <name type="common">Cryptophyte</name>
    <dbReference type="NCBI Taxonomy" id="905079"/>
    <lineage>
        <taxon>Eukaryota</taxon>
        <taxon>Cryptophyceae</taxon>
        <taxon>Pyrenomonadales</taxon>
        <taxon>Geminigeraceae</taxon>
        <taxon>Guillardia</taxon>
    </lineage>
</organism>
<dbReference type="eggNOG" id="ENOG502S58S">
    <property type="taxonomic scope" value="Eukaryota"/>
</dbReference>
<dbReference type="Proteomes" id="UP000011087">
    <property type="component" value="Unassembled WGS sequence"/>
</dbReference>
<evidence type="ECO:0000313" key="5">
    <source>
        <dbReference type="Proteomes" id="UP000011087"/>
    </source>
</evidence>
<keyword evidence="5" id="KW-1185">Reference proteome</keyword>
<feature type="region of interest" description="Disordered" evidence="1">
    <location>
        <begin position="115"/>
        <end position="150"/>
    </location>
</feature>
<dbReference type="Pfam" id="PF23735">
    <property type="entry name" value="KIF9"/>
    <property type="match status" value="1"/>
</dbReference>
<feature type="region of interest" description="Disordered" evidence="1">
    <location>
        <begin position="32"/>
        <end position="54"/>
    </location>
</feature>
<dbReference type="InterPro" id="IPR056524">
    <property type="entry name" value="KIF6/9_C"/>
</dbReference>
<sequence length="176" mass="19980">YDEAKGVGEAVNESRSKISEIKSHIEQLRVERAMRGETDATEDDPEERELKSQIEFHKSSYKEKFNRLRELKAEIEQIQGIMEKQRVGLQNDFENWYNLMVRQYRAALKGEQQAGAAQGEVTREESQEIRPGRGGSSRGEESKSVPVLTGNKDADADIAAFYKARQQLLEKSSGQS</sequence>
<dbReference type="RefSeq" id="XP_005835896.1">
    <property type="nucleotide sequence ID" value="XM_005835839.1"/>
</dbReference>
<feature type="compositionally biased region" description="Basic and acidic residues" evidence="1">
    <location>
        <begin position="121"/>
        <end position="131"/>
    </location>
</feature>
<evidence type="ECO:0000256" key="1">
    <source>
        <dbReference type="SAM" id="MobiDB-lite"/>
    </source>
</evidence>
<feature type="domain" description="Kinesin-like protein KIF6/9 C-terminal" evidence="2">
    <location>
        <begin position="1"/>
        <end position="101"/>
    </location>
</feature>
<dbReference type="EnsemblProtists" id="EKX48916">
    <property type="protein sequence ID" value="EKX48916"/>
    <property type="gene ID" value="GUITHDRAFT_151726"/>
</dbReference>
<evidence type="ECO:0000259" key="2">
    <source>
        <dbReference type="Pfam" id="PF23735"/>
    </source>
</evidence>
<gene>
    <name evidence="3" type="ORF">GUITHDRAFT_151726</name>
</gene>
<reference evidence="5" key="2">
    <citation type="submission" date="2012-11" db="EMBL/GenBank/DDBJ databases">
        <authorList>
            <person name="Kuo A."/>
            <person name="Curtis B.A."/>
            <person name="Tanifuji G."/>
            <person name="Burki F."/>
            <person name="Gruber A."/>
            <person name="Irimia M."/>
            <person name="Maruyama S."/>
            <person name="Arias M.C."/>
            <person name="Ball S.G."/>
            <person name="Gile G.H."/>
            <person name="Hirakawa Y."/>
            <person name="Hopkins J.F."/>
            <person name="Rensing S.A."/>
            <person name="Schmutz J."/>
            <person name="Symeonidi A."/>
            <person name="Elias M."/>
            <person name="Eveleigh R.J."/>
            <person name="Herman E.K."/>
            <person name="Klute M.J."/>
            <person name="Nakayama T."/>
            <person name="Obornik M."/>
            <person name="Reyes-Prieto A."/>
            <person name="Armbrust E.V."/>
            <person name="Aves S.J."/>
            <person name="Beiko R.G."/>
            <person name="Coutinho P."/>
            <person name="Dacks J.B."/>
            <person name="Durnford D.G."/>
            <person name="Fast N.M."/>
            <person name="Green B.R."/>
            <person name="Grisdale C."/>
            <person name="Hempe F."/>
            <person name="Henrissat B."/>
            <person name="Hoppner M.P."/>
            <person name="Ishida K.-I."/>
            <person name="Kim E."/>
            <person name="Koreny L."/>
            <person name="Kroth P.G."/>
            <person name="Liu Y."/>
            <person name="Malik S.-B."/>
            <person name="Maier U.G."/>
            <person name="McRose D."/>
            <person name="Mock T."/>
            <person name="Neilson J.A."/>
            <person name="Onodera N.T."/>
            <person name="Poole A.M."/>
            <person name="Pritham E.J."/>
            <person name="Richards T.A."/>
            <person name="Rocap G."/>
            <person name="Roy S.W."/>
            <person name="Sarai C."/>
            <person name="Schaack S."/>
            <person name="Shirato S."/>
            <person name="Slamovits C.H."/>
            <person name="Spencer D.F."/>
            <person name="Suzuki S."/>
            <person name="Worden A.Z."/>
            <person name="Zauner S."/>
            <person name="Barry K."/>
            <person name="Bell C."/>
            <person name="Bharti A.K."/>
            <person name="Crow J.A."/>
            <person name="Grimwood J."/>
            <person name="Kramer R."/>
            <person name="Lindquist E."/>
            <person name="Lucas S."/>
            <person name="Salamov A."/>
            <person name="McFadden G.I."/>
            <person name="Lane C.E."/>
            <person name="Keeling P.J."/>
            <person name="Gray M.W."/>
            <person name="Grigoriev I.V."/>
            <person name="Archibald J.M."/>
        </authorList>
    </citation>
    <scope>NUCLEOTIDE SEQUENCE</scope>
    <source>
        <strain evidence="5">CCMP2712</strain>
    </source>
</reference>
<protein>
    <recommendedName>
        <fullName evidence="2">Kinesin-like protein KIF6/9 C-terminal domain-containing protein</fullName>
    </recommendedName>
</protein>
<dbReference type="OMA" id="CEAFETF"/>
<proteinExistence type="predicted"/>
<name>L1JKA0_GUITC</name>
<dbReference type="OrthoDB" id="3176171at2759"/>